<dbReference type="SUPFAM" id="SSF54427">
    <property type="entry name" value="NTF2-like"/>
    <property type="match status" value="1"/>
</dbReference>
<evidence type="ECO:0000313" key="1">
    <source>
        <dbReference type="EMBL" id="MDQ2068615.1"/>
    </source>
</evidence>
<reference evidence="1 2" key="1">
    <citation type="submission" date="2023-08" db="EMBL/GenBank/DDBJ databases">
        <title>Whole-genome sequencing of halo(alkali)philic microorganisms from hypersaline lakes.</title>
        <authorList>
            <person name="Sorokin D.Y."/>
            <person name="Abbas B."/>
            <person name="Merkel A.Y."/>
        </authorList>
    </citation>
    <scope>NUCLEOTIDE SEQUENCE [LARGE SCALE GENOMIC DNA]</scope>
    <source>
        <strain evidence="1 2">AB-CW4</strain>
    </source>
</reference>
<dbReference type="PANTHER" id="PTHR38436">
    <property type="entry name" value="POLYKETIDE CYCLASE SNOAL-LIKE DOMAIN"/>
    <property type="match status" value="1"/>
</dbReference>
<dbReference type="PROSITE" id="PS51257">
    <property type="entry name" value="PROKAR_LIPOPROTEIN"/>
    <property type="match status" value="1"/>
</dbReference>
<protein>
    <submittedName>
        <fullName evidence="1">Ester cyclase</fullName>
    </submittedName>
</protein>
<dbReference type="Gene3D" id="3.10.450.50">
    <property type="match status" value="1"/>
</dbReference>
<dbReference type="PANTHER" id="PTHR38436:SF1">
    <property type="entry name" value="ESTER CYCLASE"/>
    <property type="match status" value="1"/>
</dbReference>
<sequence>MRPSMFLALSCLLMLGACEAEKKPVESELEDIIVAWFDEGWNQGNTDVFEDTIAENVVFTHGTDSDTLSREQMSDIVLQWREAFPGLHMAVEDILVDGDRAAVRITFTGTHEGEWAGAEPLGQDIHTALMVIFRFEEGRMVELWEISDQLNFQRQLGLLPDGD</sequence>
<organism evidence="1 2">
    <name type="scientific">Natronospira bacteriovora</name>
    <dbReference type="NCBI Taxonomy" id="3069753"/>
    <lineage>
        <taxon>Bacteria</taxon>
        <taxon>Pseudomonadati</taxon>
        <taxon>Pseudomonadota</taxon>
        <taxon>Gammaproteobacteria</taxon>
        <taxon>Natronospirales</taxon>
        <taxon>Natronospiraceae</taxon>
        <taxon>Natronospira</taxon>
    </lineage>
</organism>
<dbReference type="Pfam" id="PF07366">
    <property type="entry name" value="SnoaL"/>
    <property type="match status" value="1"/>
</dbReference>
<keyword evidence="2" id="KW-1185">Reference proteome</keyword>
<comment type="caution">
    <text evidence="1">The sequence shown here is derived from an EMBL/GenBank/DDBJ whole genome shotgun (WGS) entry which is preliminary data.</text>
</comment>
<name>A0ABU0W3L8_9GAMM</name>
<gene>
    <name evidence="1" type="ORF">RBH19_01850</name>
</gene>
<proteinExistence type="predicted"/>
<dbReference type="RefSeq" id="WP_306727097.1">
    <property type="nucleotide sequence ID" value="NZ_JAVDDT010000001.1"/>
</dbReference>
<dbReference type="Proteomes" id="UP001239019">
    <property type="component" value="Unassembled WGS sequence"/>
</dbReference>
<dbReference type="InterPro" id="IPR032710">
    <property type="entry name" value="NTF2-like_dom_sf"/>
</dbReference>
<dbReference type="EMBL" id="JAVDDT010000001">
    <property type="protein sequence ID" value="MDQ2068615.1"/>
    <property type="molecule type" value="Genomic_DNA"/>
</dbReference>
<evidence type="ECO:0000313" key="2">
    <source>
        <dbReference type="Proteomes" id="UP001239019"/>
    </source>
</evidence>
<accession>A0ABU0W3L8</accession>
<dbReference type="InterPro" id="IPR009959">
    <property type="entry name" value="Cyclase_SnoaL-like"/>
</dbReference>